<gene>
    <name evidence="2" type="ordered locus">Cwoe_5458</name>
</gene>
<evidence type="ECO:0000313" key="2">
    <source>
        <dbReference type="EMBL" id="ADB53863.1"/>
    </source>
</evidence>
<keyword evidence="3" id="KW-1185">Reference proteome</keyword>
<dbReference type="Proteomes" id="UP000008229">
    <property type="component" value="Chromosome"/>
</dbReference>
<reference evidence="2 3" key="1">
    <citation type="journal article" date="2010" name="Stand. Genomic Sci.">
        <title>Complete genome sequence of Conexibacter woesei type strain (ID131577).</title>
        <authorList>
            <person name="Pukall R."/>
            <person name="Lapidus A."/>
            <person name="Glavina Del Rio T."/>
            <person name="Copeland A."/>
            <person name="Tice H."/>
            <person name="Cheng J.-F."/>
            <person name="Lucas S."/>
            <person name="Chen F."/>
            <person name="Nolan M."/>
            <person name="Bruce D."/>
            <person name="Goodwin L."/>
            <person name="Pitluck S."/>
            <person name="Mavromatis K."/>
            <person name="Ivanova N."/>
            <person name="Ovchinnikova G."/>
            <person name="Pati A."/>
            <person name="Chen A."/>
            <person name="Palaniappan K."/>
            <person name="Land M."/>
            <person name="Hauser L."/>
            <person name="Chang Y.-J."/>
            <person name="Jeffries C.D."/>
            <person name="Chain P."/>
            <person name="Meincke L."/>
            <person name="Sims D."/>
            <person name="Brettin T."/>
            <person name="Detter J.C."/>
            <person name="Rohde M."/>
            <person name="Goeker M."/>
            <person name="Bristow J."/>
            <person name="Eisen J.A."/>
            <person name="Markowitz V."/>
            <person name="Kyrpides N.C."/>
            <person name="Klenk H.-P."/>
            <person name="Hugenholtz P."/>
        </authorList>
    </citation>
    <scope>NUCLEOTIDE SEQUENCE [LARGE SCALE GENOMIC DNA]</scope>
    <source>
        <strain evidence="3">DSM 14684 / CIP 108061 / JCM 11494 / NBRC 100937 / ID131577</strain>
    </source>
</reference>
<reference evidence="3" key="2">
    <citation type="submission" date="2010-01" db="EMBL/GenBank/DDBJ databases">
        <title>The complete genome of Conexibacter woesei DSM 14684.</title>
        <authorList>
            <consortium name="US DOE Joint Genome Institute (JGI-PGF)"/>
            <person name="Lucas S."/>
            <person name="Copeland A."/>
            <person name="Lapidus A."/>
            <person name="Glavina del Rio T."/>
            <person name="Dalin E."/>
            <person name="Tice H."/>
            <person name="Bruce D."/>
            <person name="Goodwin L."/>
            <person name="Pitluck S."/>
            <person name="Kyrpides N."/>
            <person name="Mavromatis K."/>
            <person name="Ivanova N."/>
            <person name="Mikhailova N."/>
            <person name="Chertkov O."/>
            <person name="Brettin T."/>
            <person name="Detter J.C."/>
            <person name="Han C."/>
            <person name="Larimer F."/>
            <person name="Land M."/>
            <person name="Hauser L."/>
            <person name="Markowitz V."/>
            <person name="Cheng J.-F."/>
            <person name="Hugenholtz P."/>
            <person name="Woyke T."/>
            <person name="Wu D."/>
            <person name="Pukall R."/>
            <person name="Steenblock K."/>
            <person name="Schneider S."/>
            <person name="Klenk H.-P."/>
            <person name="Eisen J.A."/>
        </authorList>
    </citation>
    <scope>NUCLEOTIDE SEQUENCE [LARGE SCALE GENOMIC DNA]</scope>
    <source>
        <strain evidence="3">DSM 14684 / CIP 108061 / JCM 11494 / NBRC 100937 / ID131577</strain>
    </source>
</reference>
<protein>
    <submittedName>
        <fullName evidence="2">Methyltransferase type 12</fullName>
    </submittedName>
</protein>
<dbReference type="Gene3D" id="3.40.50.150">
    <property type="entry name" value="Vaccinia Virus protein VP39"/>
    <property type="match status" value="1"/>
</dbReference>
<proteinExistence type="predicted"/>
<dbReference type="GO" id="GO:0008168">
    <property type="term" value="F:methyltransferase activity"/>
    <property type="evidence" value="ECO:0007669"/>
    <property type="project" value="UniProtKB-KW"/>
</dbReference>
<dbReference type="AlphaFoldDB" id="D3EZM5"/>
<accession>D3EZM5</accession>
<dbReference type="CDD" id="cd02440">
    <property type="entry name" value="AdoMet_MTases"/>
    <property type="match status" value="1"/>
</dbReference>
<dbReference type="PANTHER" id="PTHR43861">
    <property type="entry name" value="TRANS-ACONITATE 2-METHYLTRANSFERASE-RELATED"/>
    <property type="match status" value="1"/>
</dbReference>
<dbReference type="KEGG" id="cwo:Cwoe_5458"/>
<feature type="coiled-coil region" evidence="1">
    <location>
        <begin position="238"/>
        <end position="322"/>
    </location>
</feature>
<sequence length="337" mass="37113">MDTKERLTLEEASAPTLIACEHRHRYRLAASLLRDKRVLDLCCGSGYGASILAETAGSVHGVDFDAATIGDAAARVSAEVPVSFEVGDAVDFLQRPDVLERFDAVVCFEGLEHLHRLDAMLERLHELAAAGMTMIVSVPNSRGLEEDNEYHVTDFSWEEAVERIGSIPGATMLTQYLAEGSLLCKADSDRSEVDGHVVLGDRNEPEYANHYVVCVGVDADEVDAVMEVEAAPVANRYMRNLERANSSLRITNQRLAQHRLGRSDSGAGALVAKYEAATARLRQLEEEQAALVAEHEGWVHRCLDAEAREQELRERLADAERRLDPLLVRAVVKAVAR</sequence>
<dbReference type="SUPFAM" id="SSF53335">
    <property type="entry name" value="S-adenosyl-L-methionine-dependent methyltransferases"/>
    <property type="match status" value="1"/>
</dbReference>
<dbReference type="OrthoDB" id="7615426at2"/>
<name>D3EZM5_CONWI</name>
<dbReference type="RefSeq" id="WP_012936914.1">
    <property type="nucleotide sequence ID" value="NC_013739.1"/>
</dbReference>
<evidence type="ECO:0000313" key="3">
    <source>
        <dbReference type="Proteomes" id="UP000008229"/>
    </source>
</evidence>
<dbReference type="GO" id="GO:0032259">
    <property type="term" value="P:methylation"/>
    <property type="evidence" value="ECO:0007669"/>
    <property type="project" value="UniProtKB-KW"/>
</dbReference>
<dbReference type="HOGENOM" id="CLU_823125_0_0_11"/>
<dbReference type="eggNOG" id="COG2227">
    <property type="taxonomic scope" value="Bacteria"/>
</dbReference>
<dbReference type="InterPro" id="IPR029063">
    <property type="entry name" value="SAM-dependent_MTases_sf"/>
</dbReference>
<dbReference type="STRING" id="469383.Cwoe_5458"/>
<dbReference type="EMBL" id="CP001854">
    <property type="protein sequence ID" value="ADB53863.1"/>
    <property type="molecule type" value="Genomic_DNA"/>
</dbReference>
<keyword evidence="1" id="KW-0175">Coiled coil</keyword>
<evidence type="ECO:0000256" key="1">
    <source>
        <dbReference type="SAM" id="Coils"/>
    </source>
</evidence>
<keyword evidence="2" id="KW-0808">Transferase</keyword>
<dbReference type="Pfam" id="PF13489">
    <property type="entry name" value="Methyltransf_23"/>
    <property type="match status" value="1"/>
</dbReference>
<keyword evidence="2" id="KW-0489">Methyltransferase</keyword>
<organism evidence="2 3">
    <name type="scientific">Conexibacter woesei (strain DSM 14684 / CCUG 47730 / CIP 108061 / JCM 11494 / NBRC 100937 / ID131577)</name>
    <dbReference type="NCBI Taxonomy" id="469383"/>
    <lineage>
        <taxon>Bacteria</taxon>
        <taxon>Bacillati</taxon>
        <taxon>Actinomycetota</taxon>
        <taxon>Thermoleophilia</taxon>
        <taxon>Solirubrobacterales</taxon>
        <taxon>Conexibacteraceae</taxon>
        <taxon>Conexibacter</taxon>
    </lineage>
</organism>